<dbReference type="STRING" id="1076596.A0U91_11085"/>
<dbReference type="KEGG" id="aper:A0U91_11085"/>
<dbReference type="AlphaFoldDB" id="A0A1U9LFR7"/>
<feature type="transmembrane region" description="Helical" evidence="1">
    <location>
        <begin position="245"/>
        <end position="267"/>
    </location>
</feature>
<feature type="transmembrane region" description="Helical" evidence="1">
    <location>
        <begin position="64"/>
        <end position="86"/>
    </location>
</feature>
<dbReference type="RefSeq" id="WP_077931099.1">
    <property type="nucleotide sequence ID" value="NZ_CP014687.1"/>
</dbReference>
<reference evidence="2 3" key="1">
    <citation type="submission" date="2016-03" db="EMBL/GenBank/DDBJ databases">
        <title>Acetic acid bacteria sequencing.</title>
        <authorList>
            <person name="Brandt J."/>
            <person name="Jakob F."/>
            <person name="Vogel R.F."/>
        </authorList>
    </citation>
    <scope>NUCLEOTIDE SEQUENCE [LARGE SCALE GENOMIC DNA]</scope>
    <source>
        <strain evidence="2 3">TMW2.1084</strain>
    </source>
</reference>
<evidence type="ECO:0000313" key="3">
    <source>
        <dbReference type="Proteomes" id="UP000189055"/>
    </source>
</evidence>
<proteinExistence type="predicted"/>
<accession>A0A1U9LFR7</accession>
<sequence>MSTRGATLTGLLAVVLWSAVVGMIRTITENPGPTTGPAILYTLASGLLWLTLGVPRLRRFPPSYLIWGTLLATGCELCLICSIGAAHTERQAIEVGMVNYLWPTFTVVASILFNGKKATILIVPGVLLSLAGIFRLLAGESGTSLSAFAQNILNNPLSYGLSLTGAVLWALYSSLTTRAARGQNAVTVFFPLMACLLWGHVLLTGGAELQSVHLTLHTMLTLLLGAAALGFGYAAWNVGILYGNITVLAAASNLIPVFSALLAASMLHTVLPLAFWEGSLIVCAGSALCWLATRRQPVAPAQAELRPLSCTGVEE</sequence>
<keyword evidence="1" id="KW-1133">Transmembrane helix</keyword>
<dbReference type="EMBL" id="CP014687">
    <property type="protein sequence ID" value="AQT05313.1"/>
    <property type="molecule type" value="Genomic_DNA"/>
</dbReference>
<dbReference type="SUPFAM" id="SSF103481">
    <property type="entry name" value="Multidrug resistance efflux transporter EmrE"/>
    <property type="match status" value="2"/>
</dbReference>
<feature type="transmembrane region" description="Helical" evidence="1">
    <location>
        <begin position="273"/>
        <end position="292"/>
    </location>
</feature>
<organism evidence="2 3">
    <name type="scientific">Acetobacter persici</name>
    <dbReference type="NCBI Taxonomy" id="1076596"/>
    <lineage>
        <taxon>Bacteria</taxon>
        <taxon>Pseudomonadati</taxon>
        <taxon>Pseudomonadota</taxon>
        <taxon>Alphaproteobacteria</taxon>
        <taxon>Acetobacterales</taxon>
        <taxon>Acetobacteraceae</taxon>
        <taxon>Acetobacter</taxon>
    </lineage>
</organism>
<feature type="transmembrane region" description="Helical" evidence="1">
    <location>
        <begin position="38"/>
        <end position="57"/>
    </location>
</feature>
<feature type="transmembrane region" description="Helical" evidence="1">
    <location>
        <begin position="92"/>
        <end position="113"/>
    </location>
</feature>
<feature type="transmembrane region" description="Helical" evidence="1">
    <location>
        <begin position="120"/>
        <end position="137"/>
    </location>
</feature>
<feature type="transmembrane region" description="Helical" evidence="1">
    <location>
        <begin position="219"/>
        <end position="238"/>
    </location>
</feature>
<evidence type="ECO:0000313" key="2">
    <source>
        <dbReference type="EMBL" id="AQT05313.1"/>
    </source>
</evidence>
<dbReference type="NCBIfam" id="NF008676">
    <property type="entry name" value="PRK11689.1"/>
    <property type="match status" value="1"/>
</dbReference>
<feature type="transmembrane region" description="Helical" evidence="1">
    <location>
        <begin position="157"/>
        <end position="175"/>
    </location>
</feature>
<keyword evidence="1" id="KW-0472">Membrane</keyword>
<feature type="transmembrane region" description="Helical" evidence="1">
    <location>
        <begin position="187"/>
        <end position="207"/>
    </location>
</feature>
<dbReference type="Proteomes" id="UP000189055">
    <property type="component" value="Chromosome"/>
</dbReference>
<name>A0A1U9LFR7_9PROT</name>
<dbReference type="InterPro" id="IPR037185">
    <property type="entry name" value="EmrE-like"/>
</dbReference>
<protein>
    <submittedName>
        <fullName evidence="2">Uncharacterized protein</fullName>
    </submittedName>
</protein>
<gene>
    <name evidence="2" type="ORF">A0U91_11085</name>
</gene>
<keyword evidence="1" id="KW-0812">Transmembrane</keyword>
<evidence type="ECO:0000256" key="1">
    <source>
        <dbReference type="SAM" id="Phobius"/>
    </source>
</evidence>